<protein>
    <submittedName>
        <fullName evidence="1">Uncharacterized protein</fullName>
    </submittedName>
</protein>
<keyword evidence="2" id="KW-1185">Reference proteome</keyword>
<dbReference type="EMBL" id="OW152817">
    <property type="protein sequence ID" value="CAH2068979.1"/>
    <property type="molecule type" value="Genomic_DNA"/>
</dbReference>
<evidence type="ECO:0000313" key="2">
    <source>
        <dbReference type="Proteomes" id="UP000837857"/>
    </source>
</evidence>
<organism evidence="1 2">
    <name type="scientific">Iphiclides podalirius</name>
    <name type="common">scarce swallowtail</name>
    <dbReference type="NCBI Taxonomy" id="110791"/>
    <lineage>
        <taxon>Eukaryota</taxon>
        <taxon>Metazoa</taxon>
        <taxon>Ecdysozoa</taxon>
        <taxon>Arthropoda</taxon>
        <taxon>Hexapoda</taxon>
        <taxon>Insecta</taxon>
        <taxon>Pterygota</taxon>
        <taxon>Neoptera</taxon>
        <taxon>Endopterygota</taxon>
        <taxon>Lepidoptera</taxon>
        <taxon>Glossata</taxon>
        <taxon>Ditrysia</taxon>
        <taxon>Papilionoidea</taxon>
        <taxon>Papilionidae</taxon>
        <taxon>Papilioninae</taxon>
        <taxon>Iphiclides</taxon>
    </lineage>
</organism>
<proteinExistence type="predicted"/>
<feature type="non-terminal residue" evidence="1">
    <location>
        <position position="78"/>
    </location>
</feature>
<accession>A0ABN8IZB2</accession>
<gene>
    <name evidence="1" type="ORF">IPOD504_LOCUS14658</name>
</gene>
<dbReference type="Proteomes" id="UP000837857">
    <property type="component" value="Chromosome 5"/>
</dbReference>
<reference evidence="1" key="1">
    <citation type="submission" date="2022-03" db="EMBL/GenBank/DDBJ databases">
        <authorList>
            <person name="Martin H S."/>
        </authorList>
    </citation>
    <scope>NUCLEOTIDE SEQUENCE</scope>
</reference>
<sequence length="78" mass="8713">MSNKAAAPKGLICIKSELTPHSERAQRIDLFYSPEIRFAAPPLRRINRSLIMSSDNSRLGAVKAGRLASLYLLMQRSQ</sequence>
<name>A0ABN8IZB2_9NEOP</name>
<evidence type="ECO:0000313" key="1">
    <source>
        <dbReference type="EMBL" id="CAH2068979.1"/>
    </source>
</evidence>